<reference evidence="3" key="1">
    <citation type="submission" date="2019-09" db="EMBL/GenBank/DDBJ databases">
        <title>Isolation and complete genome sequencing of Methylocystis species.</title>
        <authorList>
            <person name="Rumah B.L."/>
            <person name="Stead C.E."/>
            <person name="Stevens B.C."/>
            <person name="Minton N.P."/>
            <person name="Grosse-Honebrink A."/>
            <person name="Zhang Y."/>
        </authorList>
    </citation>
    <scope>NUCLEOTIDE SEQUENCE [LARGE SCALE GENOMIC DNA]</scope>
    <source>
        <strain evidence="3">BRCS1</strain>
    </source>
</reference>
<organism evidence="2 3">
    <name type="scientific">Methylocystis rosea</name>
    <dbReference type="NCBI Taxonomy" id="173366"/>
    <lineage>
        <taxon>Bacteria</taxon>
        <taxon>Pseudomonadati</taxon>
        <taxon>Pseudomonadota</taxon>
        <taxon>Alphaproteobacteria</taxon>
        <taxon>Hyphomicrobiales</taxon>
        <taxon>Methylocystaceae</taxon>
        <taxon>Methylocystis</taxon>
    </lineage>
</organism>
<accession>A0ABX6EDT7</accession>
<evidence type="ECO:0000313" key="3">
    <source>
        <dbReference type="Proteomes" id="UP000424673"/>
    </source>
</evidence>
<feature type="domain" description="DUF6946" evidence="1">
    <location>
        <begin position="6"/>
        <end position="213"/>
    </location>
</feature>
<protein>
    <recommendedName>
        <fullName evidence="1">DUF6946 domain-containing protein</fullName>
    </recommendedName>
</protein>
<evidence type="ECO:0000313" key="2">
    <source>
        <dbReference type="EMBL" id="QGM92824.1"/>
    </source>
</evidence>
<dbReference type="Pfam" id="PF22187">
    <property type="entry name" value="DUF6946"/>
    <property type="match status" value="1"/>
</dbReference>
<dbReference type="Proteomes" id="UP000424673">
    <property type="component" value="Chromosome"/>
</dbReference>
<evidence type="ECO:0000259" key="1">
    <source>
        <dbReference type="Pfam" id="PF22187"/>
    </source>
</evidence>
<reference evidence="2 3" key="2">
    <citation type="journal article" date="2021" name="AMB Express">
        <title>Isolation and characterisation of Methylocystis spp. for poly-3-hydroxybutyrate production using waste methane feedstocks.</title>
        <authorList>
            <person name="Rumah B.L."/>
            <person name="Stead C.E."/>
            <person name="Claxton Stevens B.H."/>
            <person name="Minton N.P."/>
            <person name="Grosse-Honebrink A."/>
            <person name="Zhang Y."/>
        </authorList>
    </citation>
    <scope>NUCLEOTIDE SEQUENCE [LARGE SCALE GENOMIC DNA]</scope>
    <source>
        <strain evidence="2 3">BRCS1</strain>
    </source>
</reference>
<keyword evidence="3" id="KW-1185">Reference proteome</keyword>
<dbReference type="EMBL" id="CP044328">
    <property type="protein sequence ID" value="QGM92824.1"/>
    <property type="molecule type" value="Genomic_DNA"/>
</dbReference>
<dbReference type="RefSeq" id="WP_154450767.1">
    <property type="nucleotide sequence ID" value="NZ_CP044328.1"/>
</dbReference>
<gene>
    <name evidence="2" type="ORF">F7D13_01650</name>
</gene>
<dbReference type="InterPro" id="IPR054024">
    <property type="entry name" value="DUF6946"/>
</dbReference>
<sequence>MRIYVPSKGPESWQLLLADTKKHWQPGFSAMTLAHAWESADGLPPEISRLFEGRVELLLGLPEHKVDLPGGSRPSQTDLFALLRHNDRVIATAVEGKVDETFGPTVGQWLEDASDGKRKRLEYLCGVLGLMNEGLSELRYQLLHRAASAAIESERFKTDEAAMIVHSFSQTNSWFDSYAAFAQRMGVTAEVGRLATTTLPCGRVFHLAWAAGDTHFQAA</sequence>
<proteinExistence type="predicted"/>
<name>A0ABX6EDT7_9HYPH</name>